<dbReference type="EMBL" id="CP001102">
    <property type="protein sequence ID" value="ACE05735.1"/>
    <property type="molecule type" value="Genomic_DNA"/>
</dbReference>
<keyword evidence="6 10" id="KW-0274">FAD</keyword>
<dbReference type="InterPro" id="IPR003374">
    <property type="entry name" value="ApbE-like_sf"/>
</dbReference>
<evidence type="ECO:0000256" key="3">
    <source>
        <dbReference type="ARBA" id="ARBA00022630"/>
    </source>
</evidence>
<dbReference type="InterPro" id="IPR024932">
    <property type="entry name" value="ApbE"/>
</dbReference>
<keyword evidence="7 10" id="KW-0460">Magnesium</keyword>
<dbReference type="PANTHER" id="PTHR30040">
    <property type="entry name" value="THIAMINE BIOSYNTHESIS LIPOPROTEIN APBE"/>
    <property type="match status" value="1"/>
</dbReference>
<evidence type="ECO:0000256" key="8">
    <source>
        <dbReference type="ARBA" id="ARBA00031306"/>
    </source>
</evidence>
<accession>B3ER83</accession>
<evidence type="ECO:0000256" key="9">
    <source>
        <dbReference type="ARBA" id="ARBA00048540"/>
    </source>
</evidence>
<evidence type="ECO:0000256" key="5">
    <source>
        <dbReference type="ARBA" id="ARBA00022723"/>
    </source>
</evidence>
<dbReference type="PANTHER" id="PTHR30040:SF2">
    <property type="entry name" value="FAD:PROTEIN FMN TRANSFERASE"/>
    <property type="match status" value="1"/>
</dbReference>
<evidence type="ECO:0000313" key="12">
    <source>
        <dbReference type="EMBL" id="ACE05735.1"/>
    </source>
</evidence>
<evidence type="ECO:0000256" key="6">
    <source>
        <dbReference type="ARBA" id="ARBA00022827"/>
    </source>
</evidence>
<name>B3ER83_AMOA5</name>
<feature type="binding site" evidence="11">
    <location>
        <position position="318"/>
    </location>
    <ligand>
        <name>Mg(2+)</name>
        <dbReference type="ChEBI" id="CHEBI:18420"/>
    </ligand>
</feature>
<evidence type="ECO:0000313" key="13">
    <source>
        <dbReference type="Proteomes" id="UP000001227"/>
    </source>
</evidence>
<keyword evidence="5 10" id="KW-0479">Metal-binding</keyword>
<dbReference type="HOGENOM" id="CLU_044403_0_0_10"/>
<dbReference type="Proteomes" id="UP000001227">
    <property type="component" value="Chromosome"/>
</dbReference>
<evidence type="ECO:0000256" key="10">
    <source>
        <dbReference type="PIRNR" id="PIRNR006268"/>
    </source>
</evidence>
<dbReference type="EC" id="2.7.1.180" evidence="1 10"/>
<comment type="similarity">
    <text evidence="10">Belongs to the ApbE family.</text>
</comment>
<evidence type="ECO:0000256" key="2">
    <source>
        <dbReference type="ARBA" id="ARBA00016337"/>
    </source>
</evidence>
<organism evidence="12 13">
    <name type="scientific">Amoebophilus asiaticus (strain 5a2)</name>
    <dbReference type="NCBI Taxonomy" id="452471"/>
    <lineage>
        <taxon>Bacteria</taxon>
        <taxon>Pseudomonadati</taxon>
        <taxon>Bacteroidota</taxon>
        <taxon>Cytophagia</taxon>
        <taxon>Cytophagales</taxon>
        <taxon>Amoebophilaceae</taxon>
        <taxon>Candidatus Amoebophilus</taxon>
    </lineage>
</organism>
<gene>
    <name evidence="12" type="ordered locus">Aasi_0298</name>
</gene>
<dbReference type="KEGG" id="aas:Aasi_0298"/>
<dbReference type="Pfam" id="PF02424">
    <property type="entry name" value="ApbE"/>
    <property type="match status" value="1"/>
</dbReference>
<dbReference type="PIRSF" id="PIRSF006268">
    <property type="entry name" value="ApbE"/>
    <property type="match status" value="1"/>
</dbReference>
<reference evidence="12 13" key="1">
    <citation type="journal article" date="2010" name="J. Bacteriol.">
        <title>The genome of the amoeba symbiont 'Candidatus Amoebophilus asiaticus' reveals common mechanisms for host cell interaction among amoeba-associated bacteria.</title>
        <authorList>
            <person name="Schmitz-Esser S."/>
            <person name="Tischler P."/>
            <person name="Arnold R."/>
            <person name="Montanaro J."/>
            <person name="Wagner M."/>
            <person name="Rattei T."/>
            <person name="Horn M."/>
        </authorList>
    </citation>
    <scope>NUCLEOTIDE SEQUENCE [LARGE SCALE GENOMIC DNA]</scope>
    <source>
        <strain evidence="12 13">5a2</strain>
    </source>
</reference>
<dbReference type="Gene3D" id="3.10.520.10">
    <property type="entry name" value="ApbE-like domains"/>
    <property type="match status" value="1"/>
</dbReference>
<evidence type="ECO:0000256" key="1">
    <source>
        <dbReference type="ARBA" id="ARBA00011955"/>
    </source>
</evidence>
<keyword evidence="4 10" id="KW-0808">Transferase</keyword>
<feature type="binding site" evidence="11">
    <location>
        <position position="200"/>
    </location>
    <ligand>
        <name>Mg(2+)</name>
        <dbReference type="ChEBI" id="CHEBI:18420"/>
    </ligand>
</feature>
<dbReference type="GO" id="GO:0016740">
    <property type="term" value="F:transferase activity"/>
    <property type="evidence" value="ECO:0007669"/>
    <property type="project" value="UniProtKB-UniRule"/>
</dbReference>
<dbReference type="OrthoDB" id="9778595at2"/>
<dbReference type="GO" id="GO:0046872">
    <property type="term" value="F:metal ion binding"/>
    <property type="evidence" value="ECO:0007669"/>
    <property type="project" value="UniProtKB-UniRule"/>
</dbReference>
<evidence type="ECO:0000256" key="4">
    <source>
        <dbReference type="ARBA" id="ARBA00022679"/>
    </source>
</evidence>
<sequence length="392" mass="44277">MKMDGTEIYTKETKPNIKSITLRYLKLLFRWVNKYKWLLLLLLLFLFIISVRKEKPQVITLQGQALGRNYTVQYKVKGDANYQTEIEALLADVSQALDISNKDSEVAKFNRHNCTAFHFESPYLYPILDKSKEIYNRTQGAFDPTVAPLIKLWKNNLQKGIPPANSQIQALQEYVGLDYVVVNQKRVKKLKEGVTVDLSSIISSYAIDVIVAFLHSKGVKDLCIELGNEAVAHGINSDKQPWQVKRTITENKFIIEPFSIHGKLTDKAISIVRQYAPWDSEQNMHIIINPQTGYPAHGNIIAASVLANDCTTASAYATAILTKDFDGALKMLETIDSIEVFLIYQDEQGKVEFYNSKGLHIQPKEGVQGIYLENKKAVAEDSSKESKVQADN</sequence>
<dbReference type="RefSeq" id="WP_012472498.1">
    <property type="nucleotide sequence ID" value="NC_010830.1"/>
</dbReference>
<dbReference type="SUPFAM" id="SSF143631">
    <property type="entry name" value="ApbE-like"/>
    <property type="match status" value="1"/>
</dbReference>
<dbReference type="STRING" id="452471.Aasi_0298"/>
<proteinExistence type="inferred from homology"/>
<keyword evidence="3 10" id="KW-0285">Flavoprotein</keyword>
<dbReference type="eggNOG" id="COG1477">
    <property type="taxonomic scope" value="Bacteria"/>
</dbReference>
<evidence type="ECO:0000256" key="7">
    <source>
        <dbReference type="ARBA" id="ARBA00022842"/>
    </source>
</evidence>
<dbReference type="AlphaFoldDB" id="B3ER83"/>
<protein>
    <recommendedName>
        <fullName evidence="2 10">FAD:protein FMN transferase</fullName>
        <ecNumber evidence="1 10">2.7.1.180</ecNumber>
    </recommendedName>
    <alternativeName>
        <fullName evidence="8 10">Flavin transferase</fullName>
    </alternativeName>
</protein>
<evidence type="ECO:0000256" key="11">
    <source>
        <dbReference type="PIRSR" id="PIRSR006268-2"/>
    </source>
</evidence>
<comment type="catalytic activity">
    <reaction evidence="9 10">
        <text>L-threonyl-[protein] + FAD = FMN-L-threonyl-[protein] + AMP + H(+)</text>
        <dbReference type="Rhea" id="RHEA:36847"/>
        <dbReference type="Rhea" id="RHEA-COMP:11060"/>
        <dbReference type="Rhea" id="RHEA-COMP:11061"/>
        <dbReference type="ChEBI" id="CHEBI:15378"/>
        <dbReference type="ChEBI" id="CHEBI:30013"/>
        <dbReference type="ChEBI" id="CHEBI:57692"/>
        <dbReference type="ChEBI" id="CHEBI:74257"/>
        <dbReference type="ChEBI" id="CHEBI:456215"/>
        <dbReference type="EC" id="2.7.1.180"/>
    </reaction>
</comment>
<keyword evidence="13" id="KW-1185">Reference proteome</keyword>
<comment type="cofactor">
    <cofactor evidence="11">
        <name>Mg(2+)</name>
        <dbReference type="ChEBI" id="CHEBI:18420"/>
    </cofactor>
    <cofactor evidence="11">
        <name>Mn(2+)</name>
        <dbReference type="ChEBI" id="CHEBI:29035"/>
    </cofactor>
    <text evidence="11">Magnesium. Can also use manganese.</text>
</comment>